<keyword evidence="2 4" id="KW-0560">Oxidoreductase</keyword>
<evidence type="ECO:0000256" key="3">
    <source>
        <dbReference type="ARBA" id="ARBA00023027"/>
    </source>
</evidence>
<evidence type="ECO:0000256" key="4">
    <source>
        <dbReference type="RuleBase" id="RU003719"/>
    </source>
</evidence>
<feature type="domain" description="D-isomer specific 2-hydroxyacid dehydrogenase catalytic" evidence="5">
    <location>
        <begin position="22"/>
        <end position="314"/>
    </location>
</feature>
<dbReference type="InterPro" id="IPR050857">
    <property type="entry name" value="D-2-hydroxyacid_DH"/>
</dbReference>
<dbReference type="Pfam" id="PF02826">
    <property type="entry name" value="2-Hacid_dh_C"/>
    <property type="match status" value="1"/>
</dbReference>
<reference evidence="7" key="1">
    <citation type="submission" date="2020-11" db="EMBL/GenBank/DDBJ databases">
        <title>Isolation and identification of active actinomycetes.</title>
        <authorList>
            <person name="Sun X."/>
        </authorList>
    </citation>
    <scope>NUCLEOTIDE SEQUENCE</scope>
    <source>
        <strain evidence="7">NEAU-A11</strain>
    </source>
</reference>
<dbReference type="RefSeq" id="WP_196418745.1">
    <property type="nucleotide sequence ID" value="NZ_JADQTO010000024.1"/>
</dbReference>
<dbReference type="FunFam" id="3.40.50.720:FF:000203">
    <property type="entry name" value="D-3-phosphoglycerate dehydrogenase (SerA)"/>
    <property type="match status" value="1"/>
</dbReference>
<evidence type="ECO:0000259" key="5">
    <source>
        <dbReference type="Pfam" id="PF00389"/>
    </source>
</evidence>
<name>A0A931G1S0_9ACTN</name>
<evidence type="ECO:0000259" key="6">
    <source>
        <dbReference type="Pfam" id="PF02826"/>
    </source>
</evidence>
<evidence type="ECO:0000256" key="1">
    <source>
        <dbReference type="ARBA" id="ARBA00005854"/>
    </source>
</evidence>
<dbReference type="CDD" id="cd05299">
    <property type="entry name" value="CtBP_dh"/>
    <property type="match status" value="1"/>
</dbReference>
<dbReference type="PROSITE" id="PS00671">
    <property type="entry name" value="D_2_HYDROXYACID_DH_3"/>
    <property type="match status" value="1"/>
</dbReference>
<evidence type="ECO:0000313" key="8">
    <source>
        <dbReference type="Proteomes" id="UP000598146"/>
    </source>
</evidence>
<organism evidence="7 8">
    <name type="scientific">Actinoplanes aureus</name>
    <dbReference type="NCBI Taxonomy" id="2792083"/>
    <lineage>
        <taxon>Bacteria</taxon>
        <taxon>Bacillati</taxon>
        <taxon>Actinomycetota</taxon>
        <taxon>Actinomycetes</taxon>
        <taxon>Micromonosporales</taxon>
        <taxon>Micromonosporaceae</taxon>
        <taxon>Actinoplanes</taxon>
    </lineage>
</organism>
<comment type="similarity">
    <text evidence="1 4">Belongs to the D-isomer specific 2-hydroxyacid dehydrogenase family.</text>
</comment>
<dbReference type="GO" id="GO:0016616">
    <property type="term" value="F:oxidoreductase activity, acting on the CH-OH group of donors, NAD or NADP as acceptor"/>
    <property type="evidence" value="ECO:0007669"/>
    <property type="project" value="InterPro"/>
</dbReference>
<dbReference type="GO" id="GO:0003714">
    <property type="term" value="F:transcription corepressor activity"/>
    <property type="evidence" value="ECO:0007669"/>
    <property type="project" value="InterPro"/>
</dbReference>
<gene>
    <name evidence="7" type="ORF">I4J89_36510</name>
</gene>
<accession>A0A931G1S0</accession>
<dbReference type="PANTHER" id="PTHR42789">
    <property type="entry name" value="D-ISOMER SPECIFIC 2-HYDROXYACID DEHYDROGENASE FAMILY PROTEIN (AFU_ORTHOLOGUE AFUA_6G10090)"/>
    <property type="match status" value="1"/>
</dbReference>
<dbReference type="InterPro" id="IPR006140">
    <property type="entry name" value="D-isomer_DH_NAD-bd"/>
</dbReference>
<dbReference type="Pfam" id="PF00389">
    <property type="entry name" value="2-Hacid_dh"/>
    <property type="match status" value="1"/>
</dbReference>
<keyword evidence="3" id="KW-0520">NAD</keyword>
<dbReference type="SUPFAM" id="SSF51735">
    <property type="entry name" value="NAD(P)-binding Rossmann-fold domains"/>
    <property type="match status" value="1"/>
</dbReference>
<dbReference type="InterPro" id="IPR036291">
    <property type="entry name" value="NAD(P)-bd_dom_sf"/>
</dbReference>
<dbReference type="InterPro" id="IPR006139">
    <property type="entry name" value="D-isomer_2_OHA_DH_cat_dom"/>
</dbReference>
<dbReference type="InterPro" id="IPR043322">
    <property type="entry name" value="CtBP"/>
</dbReference>
<dbReference type="GO" id="GO:0051287">
    <property type="term" value="F:NAD binding"/>
    <property type="evidence" value="ECO:0007669"/>
    <property type="project" value="InterPro"/>
</dbReference>
<sequence>MGARVLVTDVAWPTTDVERSVLAGAGAELILAPPGDTAALAALAVDADAILTCFRTVSAEVLDAAVRCRTVARYGVGVDNIDVGHATRLGMLVSNVPVYCVDEVADSALLGILALARRLIPLTRDVAAGGWGRTVPGSGSRLRGKILGLVGLGSIGSALAERAHALGLDVVAFSRSPRPVPGVRWAASLKDLLAEADMVSLHMPLTDRTRQLIGAAELAAMKPTAWLVNTARGPLVDTAALLKALEHGTIAGAALDVTDPEPLPADHPLRTRDDVVLTPHTAFSSDGSLAELARRAATNVVDVLAGRLPATIVNPGVLTSAALRTPLAAR</sequence>
<keyword evidence="8" id="KW-1185">Reference proteome</keyword>
<comment type="caution">
    <text evidence="7">The sequence shown here is derived from an EMBL/GenBank/DDBJ whole genome shotgun (WGS) entry which is preliminary data.</text>
</comment>
<dbReference type="InterPro" id="IPR029753">
    <property type="entry name" value="D-isomer_DH_CS"/>
</dbReference>
<dbReference type="Proteomes" id="UP000598146">
    <property type="component" value="Unassembled WGS sequence"/>
</dbReference>
<evidence type="ECO:0000256" key="2">
    <source>
        <dbReference type="ARBA" id="ARBA00023002"/>
    </source>
</evidence>
<dbReference type="AlphaFoldDB" id="A0A931G1S0"/>
<feature type="domain" description="D-isomer specific 2-hydroxyacid dehydrogenase NAD-binding" evidence="6">
    <location>
        <begin position="112"/>
        <end position="282"/>
    </location>
</feature>
<evidence type="ECO:0000313" key="7">
    <source>
        <dbReference type="EMBL" id="MBG0566967.1"/>
    </source>
</evidence>
<dbReference type="Gene3D" id="3.40.50.720">
    <property type="entry name" value="NAD(P)-binding Rossmann-like Domain"/>
    <property type="match status" value="2"/>
</dbReference>
<proteinExistence type="inferred from homology"/>
<dbReference type="SUPFAM" id="SSF52283">
    <property type="entry name" value="Formate/glycerate dehydrogenase catalytic domain-like"/>
    <property type="match status" value="1"/>
</dbReference>
<protein>
    <submittedName>
        <fullName evidence="7">C-terminal binding protein</fullName>
    </submittedName>
</protein>
<dbReference type="EMBL" id="JADQTO010000024">
    <property type="protein sequence ID" value="MBG0566967.1"/>
    <property type="molecule type" value="Genomic_DNA"/>
</dbReference>
<dbReference type="PANTHER" id="PTHR42789:SF1">
    <property type="entry name" value="D-ISOMER SPECIFIC 2-HYDROXYACID DEHYDROGENASE FAMILY PROTEIN (AFU_ORTHOLOGUE AFUA_6G10090)"/>
    <property type="match status" value="1"/>
</dbReference>